<evidence type="ECO:0000313" key="2">
    <source>
        <dbReference type="Proteomes" id="UP000825002"/>
    </source>
</evidence>
<evidence type="ECO:0000313" key="1">
    <source>
        <dbReference type="EMBL" id="KAG9511248.1"/>
    </source>
</evidence>
<sequence>MAHPLSLTVTQTMAASMLQPLSTALTLVAIRHRIVWCPSICTTSMCWKLHQPAHKSDTCMRTIAISATMGVCNT</sequence>
<accession>A0ABQ7SCV2</accession>
<dbReference type="EMBL" id="JAIFTH010000017">
    <property type="protein sequence ID" value="KAG9511248.1"/>
    <property type="molecule type" value="Genomic_DNA"/>
</dbReference>
<dbReference type="Proteomes" id="UP000825002">
    <property type="component" value="Unassembled WGS sequence"/>
</dbReference>
<protein>
    <submittedName>
        <fullName evidence="1">Uncharacterized protein</fullName>
    </submittedName>
</protein>
<gene>
    <name evidence="1" type="ORF">GZH46_00186</name>
</gene>
<organism evidence="1 2">
    <name type="scientific">Fragariocoptes setiger</name>
    <dbReference type="NCBI Taxonomy" id="1670756"/>
    <lineage>
        <taxon>Eukaryota</taxon>
        <taxon>Metazoa</taxon>
        <taxon>Ecdysozoa</taxon>
        <taxon>Arthropoda</taxon>
        <taxon>Chelicerata</taxon>
        <taxon>Arachnida</taxon>
        <taxon>Acari</taxon>
        <taxon>Acariformes</taxon>
        <taxon>Trombidiformes</taxon>
        <taxon>Prostigmata</taxon>
        <taxon>Eupodina</taxon>
        <taxon>Eriophyoidea</taxon>
        <taxon>Phytoptidae</taxon>
        <taxon>Fragariocoptes</taxon>
    </lineage>
</organism>
<keyword evidence="2" id="KW-1185">Reference proteome</keyword>
<reference evidence="1 2" key="1">
    <citation type="submission" date="2020-10" db="EMBL/GenBank/DDBJ databases">
        <authorList>
            <person name="Klimov P.B."/>
            <person name="Dyachkov S.M."/>
            <person name="Chetverikov P.E."/>
        </authorList>
    </citation>
    <scope>NUCLEOTIDE SEQUENCE [LARGE SCALE GENOMIC DNA]</scope>
    <source>
        <strain evidence="1">BMOC 18-1129-001#AD2665</strain>
        <tissue evidence="1">Entire mites</tissue>
    </source>
</reference>
<proteinExistence type="predicted"/>
<comment type="caution">
    <text evidence="1">The sequence shown here is derived from an EMBL/GenBank/DDBJ whole genome shotgun (WGS) entry which is preliminary data.</text>
</comment>
<name>A0ABQ7SCV2_9ACAR</name>